<evidence type="ECO:0000259" key="10">
    <source>
        <dbReference type="Pfam" id="PF00768"/>
    </source>
</evidence>
<organism evidence="11 12">
    <name type="scientific">Candidatus Roizmanbacteria bacterium CG10_big_fil_rev_8_21_14_0_10_45_7</name>
    <dbReference type="NCBI Taxonomy" id="1974854"/>
    <lineage>
        <taxon>Bacteria</taxon>
        <taxon>Candidatus Roizmaniibacteriota</taxon>
    </lineage>
</organism>
<comment type="similarity">
    <text evidence="1 9">Belongs to the peptidase S11 family.</text>
</comment>
<evidence type="ECO:0000256" key="9">
    <source>
        <dbReference type="RuleBase" id="RU004016"/>
    </source>
</evidence>
<evidence type="ECO:0000256" key="3">
    <source>
        <dbReference type="ARBA" id="ARBA00022801"/>
    </source>
</evidence>
<evidence type="ECO:0000313" key="12">
    <source>
        <dbReference type="Proteomes" id="UP000231569"/>
    </source>
</evidence>
<feature type="active site" description="Proton acceptor" evidence="7">
    <location>
        <position position="97"/>
    </location>
</feature>
<evidence type="ECO:0000256" key="5">
    <source>
        <dbReference type="ARBA" id="ARBA00022984"/>
    </source>
</evidence>
<accession>A0A2M8KUU2</accession>
<dbReference type="PANTHER" id="PTHR21581">
    <property type="entry name" value="D-ALANYL-D-ALANINE CARBOXYPEPTIDASE"/>
    <property type="match status" value="1"/>
</dbReference>
<dbReference type="EMBL" id="PFEE01000046">
    <property type="protein sequence ID" value="PJE63671.1"/>
    <property type="molecule type" value="Genomic_DNA"/>
</dbReference>
<evidence type="ECO:0000256" key="4">
    <source>
        <dbReference type="ARBA" id="ARBA00022960"/>
    </source>
</evidence>
<protein>
    <recommendedName>
        <fullName evidence="10">Peptidase S11 D-alanyl-D-alanine carboxypeptidase A N-terminal domain-containing protein</fullName>
    </recommendedName>
</protein>
<name>A0A2M8KUU2_9BACT</name>
<dbReference type="InterPro" id="IPR001967">
    <property type="entry name" value="Peptidase_S11_N"/>
</dbReference>
<evidence type="ECO:0000256" key="1">
    <source>
        <dbReference type="ARBA" id="ARBA00007164"/>
    </source>
</evidence>
<dbReference type="GO" id="GO:0008360">
    <property type="term" value="P:regulation of cell shape"/>
    <property type="evidence" value="ECO:0007669"/>
    <property type="project" value="UniProtKB-KW"/>
</dbReference>
<evidence type="ECO:0000313" key="11">
    <source>
        <dbReference type="EMBL" id="PJE63671.1"/>
    </source>
</evidence>
<dbReference type="InterPro" id="IPR018044">
    <property type="entry name" value="Peptidase_S11"/>
</dbReference>
<dbReference type="SUPFAM" id="SSF56601">
    <property type="entry name" value="beta-lactamase/transpeptidase-like"/>
    <property type="match status" value="1"/>
</dbReference>
<evidence type="ECO:0000256" key="6">
    <source>
        <dbReference type="ARBA" id="ARBA00023316"/>
    </source>
</evidence>
<evidence type="ECO:0000256" key="2">
    <source>
        <dbReference type="ARBA" id="ARBA00022729"/>
    </source>
</evidence>
<dbReference type="Proteomes" id="UP000231569">
    <property type="component" value="Unassembled WGS sequence"/>
</dbReference>
<keyword evidence="6" id="KW-0961">Cell wall biogenesis/degradation</keyword>
<keyword evidence="4" id="KW-0133">Cell shape</keyword>
<dbReference type="GO" id="GO:0009002">
    <property type="term" value="F:serine-type D-Ala-D-Ala carboxypeptidase activity"/>
    <property type="evidence" value="ECO:0007669"/>
    <property type="project" value="InterPro"/>
</dbReference>
<dbReference type="PRINTS" id="PR00725">
    <property type="entry name" value="DADACBPTASE1"/>
</dbReference>
<feature type="domain" description="Peptidase S11 D-alanyl-D-alanine carboxypeptidase A N-terminal" evidence="10">
    <location>
        <begin position="63"/>
        <end position="267"/>
    </location>
</feature>
<dbReference type="InterPro" id="IPR012338">
    <property type="entry name" value="Beta-lactam/transpept-like"/>
</dbReference>
<dbReference type="GO" id="GO:0009252">
    <property type="term" value="P:peptidoglycan biosynthetic process"/>
    <property type="evidence" value="ECO:0007669"/>
    <property type="project" value="UniProtKB-KW"/>
</dbReference>
<comment type="caution">
    <text evidence="11">The sequence shown here is derived from an EMBL/GenBank/DDBJ whole genome shotgun (WGS) entry which is preliminary data.</text>
</comment>
<dbReference type="GO" id="GO:0071555">
    <property type="term" value="P:cell wall organization"/>
    <property type="evidence" value="ECO:0007669"/>
    <property type="project" value="UniProtKB-KW"/>
</dbReference>
<feature type="binding site" evidence="8">
    <location>
        <position position="254"/>
    </location>
    <ligand>
        <name>substrate</name>
    </ligand>
</feature>
<dbReference type="GO" id="GO:0006508">
    <property type="term" value="P:proteolysis"/>
    <property type="evidence" value="ECO:0007669"/>
    <property type="project" value="InterPro"/>
</dbReference>
<feature type="active site" description="Acyl-ester intermediate" evidence="7">
    <location>
        <position position="94"/>
    </location>
</feature>
<evidence type="ECO:0000256" key="8">
    <source>
        <dbReference type="PIRSR" id="PIRSR618044-2"/>
    </source>
</evidence>
<proteinExistence type="inferred from homology"/>
<dbReference type="Gene3D" id="3.40.710.10">
    <property type="entry name" value="DD-peptidase/beta-lactamase superfamily"/>
    <property type="match status" value="1"/>
</dbReference>
<dbReference type="AlphaFoldDB" id="A0A2M8KUU2"/>
<keyword evidence="2" id="KW-0732">Signal</keyword>
<keyword evidence="3" id="KW-0378">Hydrolase</keyword>
<feature type="active site" evidence="7">
    <location>
        <position position="147"/>
    </location>
</feature>
<dbReference type="Pfam" id="PF00768">
    <property type="entry name" value="Peptidase_S11"/>
    <property type="match status" value="1"/>
</dbReference>
<sequence length="316" mass="35251">MKKILIYALYSCLLIYMALYPGNNTFLTLYAQEPSAFIEKPDIRFIPHDFPYLQPEPSSIELSAISASSFIVLDKASMTPILQRNSQVRRFPASTVKLATALVALNTFSLTTPLTVKTVIDEEMKMGLVPGERISLLNLLYGVFLLSANDAAHTIAENDPKGYDHFIQQMNDYAQNLRLTNTHFNDPIGFDDPAQYSTAYDLARLAAVASDYPIILSISSTTSITVADENYTIYHPLYNINQLVGEIPGVAGLKTGTTTGAGENLIIYYQPRPERSEVQEHEHSIIIVVMGSEDRFADTRLLIDIVKNRLSYQSLQ</sequence>
<dbReference type="PANTHER" id="PTHR21581:SF33">
    <property type="entry name" value="D-ALANYL-D-ALANINE CARBOXYPEPTIDASE DACB"/>
    <property type="match status" value="1"/>
</dbReference>
<evidence type="ECO:0000256" key="7">
    <source>
        <dbReference type="PIRSR" id="PIRSR618044-1"/>
    </source>
</evidence>
<keyword evidence="5" id="KW-0573">Peptidoglycan synthesis</keyword>
<reference evidence="12" key="1">
    <citation type="submission" date="2017-09" db="EMBL/GenBank/DDBJ databases">
        <title>Depth-based differentiation of microbial function through sediment-hosted aquifers and enrichment of novel symbionts in the deep terrestrial subsurface.</title>
        <authorList>
            <person name="Probst A.J."/>
            <person name="Ladd B."/>
            <person name="Jarett J.K."/>
            <person name="Geller-Mcgrath D.E."/>
            <person name="Sieber C.M.K."/>
            <person name="Emerson J.B."/>
            <person name="Anantharaman K."/>
            <person name="Thomas B.C."/>
            <person name="Malmstrom R."/>
            <person name="Stieglmeier M."/>
            <person name="Klingl A."/>
            <person name="Woyke T."/>
            <person name="Ryan C.M."/>
            <person name="Banfield J.F."/>
        </authorList>
    </citation>
    <scope>NUCLEOTIDE SEQUENCE [LARGE SCALE GENOMIC DNA]</scope>
</reference>
<gene>
    <name evidence="11" type="ORF">COU89_02065</name>
</gene>